<evidence type="ECO:0000313" key="2">
    <source>
        <dbReference type="EMBL" id="PKI39056.1"/>
    </source>
</evidence>
<accession>A0A2I0I6L0</accession>
<dbReference type="Proteomes" id="UP000233551">
    <property type="component" value="Unassembled WGS sequence"/>
</dbReference>
<organism evidence="2 3">
    <name type="scientific">Punica granatum</name>
    <name type="common">Pomegranate</name>
    <dbReference type="NCBI Taxonomy" id="22663"/>
    <lineage>
        <taxon>Eukaryota</taxon>
        <taxon>Viridiplantae</taxon>
        <taxon>Streptophyta</taxon>
        <taxon>Embryophyta</taxon>
        <taxon>Tracheophyta</taxon>
        <taxon>Spermatophyta</taxon>
        <taxon>Magnoliopsida</taxon>
        <taxon>eudicotyledons</taxon>
        <taxon>Gunneridae</taxon>
        <taxon>Pentapetalae</taxon>
        <taxon>rosids</taxon>
        <taxon>malvids</taxon>
        <taxon>Myrtales</taxon>
        <taxon>Lythraceae</taxon>
        <taxon>Punica</taxon>
    </lineage>
</organism>
<sequence length="97" mass="10809">MAPGIIVVFARDQLSLCLAVMPLVIVFIWDAPIIVFIGDAPVASDCSRRMTIRQPRHWGGYVICCRQVSPPGQSWFAKGRHHVMSDSSSKDERLCIP</sequence>
<keyword evidence="3" id="KW-1185">Reference proteome</keyword>
<gene>
    <name evidence="2" type="ORF">CRG98_040543</name>
</gene>
<comment type="caution">
    <text evidence="2">The sequence shown here is derived from an EMBL/GenBank/DDBJ whole genome shotgun (WGS) entry which is preliminary data.</text>
</comment>
<keyword evidence="1" id="KW-0472">Membrane</keyword>
<reference evidence="2 3" key="1">
    <citation type="submission" date="2017-11" db="EMBL/GenBank/DDBJ databases">
        <title>De-novo sequencing of pomegranate (Punica granatum L.) genome.</title>
        <authorList>
            <person name="Akparov Z."/>
            <person name="Amiraslanov A."/>
            <person name="Hajiyeva S."/>
            <person name="Abbasov M."/>
            <person name="Kaur K."/>
            <person name="Hamwieh A."/>
            <person name="Solovyev V."/>
            <person name="Salamov A."/>
            <person name="Braich B."/>
            <person name="Kosarev P."/>
            <person name="Mahmoud A."/>
            <person name="Hajiyev E."/>
            <person name="Babayeva S."/>
            <person name="Izzatullayeva V."/>
            <person name="Mammadov A."/>
            <person name="Mammadov A."/>
            <person name="Sharifova S."/>
            <person name="Ojaghi J."/>
            <person name="Eynullazada K."/>
            <person name="Bayramov B."/>
            <person name="Abdulazimova A."/>
            <person name="Shahmuradov I."/>
        </authorList>
    </citation>
    <scope>NUCLEOTIDE SEQUENCE [LARGE SCALE GENOMIC DNA]</scope>
    <source>
        <strain evidence="3">cv. AG2017</strain>
        <tissue evidence="2">Leaf</tissue>
    </source>
</reference>
<dbReference type="EMBL" id="PGOL01003911">
    <property type="protein sequence ID" value="PKI39056.1"/>
    <property type="molecule type" value="Genomic_DNA"/>
</dbReference>
<proteinExistence type="predicted"/>
<dbReference type="AlphaFoldDB" id="A0A2I0I6L0"/>
<name>A0A2I0I6L0_PUNGR</name>
<protein>
    <submittedName>
        <fullName evidence="2">Uncharacterized protein</fullName>
    </submittedName>
</protein>
<feature type="transmembrane region" description="Helical" evidence="1">
    <location>
        <begin position="20"/>
        <end position="43"/>
    </location>
</feature>
<evidence type="ECO:0000313" key="3">
    <source>
        <dbReference type="Proteomes" id="UP000233551"/>
    </source>
</evidence>
<evidence type="ECO:0000256" key="1">
    <source>
        <dbReference type="SAM" id="Phobius"/>
    </source>
</evidence>
<keyword evidence="1" id="KW-0812">Transmembrane</keyword>
<keyword evidence="1" id="KW-1133">Transmembrane helix</keyword>